<keyword evidence="1" id="KW-0732">Signal</keyword>
<evidence type="ECO:0000313" key="3">
    <source>
        <dbReference type="Proteomes" id="UP001605261"/>
    </source>
</evidence>
<sequence>MFLIRPVLIASLCLMPLLAAAPAQAGEARYLGLLNRAHDSVVALEVAPAGSDAYVARPIDRLDGGGGAITVRLGEAGCRFDIRLQFRNGRRAIYHWVDVCTGDTLAIAPLPRGRDDVAVAVQSR</sequence>
<dbReference type="RefSeq" id="WP_394162315.1">
    <property type="nucleotide sequence ID" value="NZ_JBHGCJ010000003.1"/>
</dbReference>
<feature type="chain" id="PRO_5047031454" evidence="1">
    <location>
        <begin position="26"/>
        <end position="124"/>
    </location>
</feature>
<reference evidence="2 3" key="1">
    <citation type="submission" date="2024-09" db="EMBL/GenBank/DDBJ databases">
        <authorList>
            <consortium name="All-Russian atlas of soil microorganisms"/>
            <consortium name="as a basis for the search for new antimicrobial producers and enzymes with unique properties"/>
            <person name="Sokolova E.A."/>
            <person name="Voronina E.N."/>
        </authorList>
    </citation>
    <scope>NUCLEOTIDE SEQUENCE [LARGE SCALE GENOMIC DNA]</scope>
    <source>
        <strain evidence="2 3">AF-22b-331.1</strain>
    </source>
</reference>
<keyword evidence="3" id="KW-1185">Reference proteome</keyword>
<evidence type="ECO:0000256" key="1">
    <source>
        <dbReference type="SAM" id="SignalP"/>
    </source>
</evidence>
<gene>
    <name evidence="2" type="ORF">ACEU0G_002869</name>
</gene>
<organism evidence="2 3">
    <name type="scientific">Stenotrophomonas nematodicola</name>
    <dbReference type="NCBI Taxonomy" id="2656746"/>
    <lineage>
        <taxon>Bacteria</taxon>
        <taxon>Pseudomonadati</taxon>
        <taxon>Pseudomonadota</taxon>
        <taxon>Gammaproteobacteria</taxon>
        <taxon>Lysobacterales</taxon>
        <taxon>Lysobacteraceae</taxon>
        <taxon>Stenotrophomonas</taxon>
    </lineage>
</organism>
<dbReference type="Proteomes" id="UP001605261">
    <property type="component" value="Unassembled WGS sequence"/>
</dbReference>
<accession>A0ABW7CV96</accession>
<proteinExistence type="predicted"/>
<comment type="caution">
    <text evidence="2">The sequence shown here is derived from an EMBL/GenBank/DDBJ whole genome shotgun (WGS) entry which is preliminary data.</text>
</comment>
<evidence type="ECO:0000313" key="2">
    <source>
        <dbReference type="EMBL" id="MFG6108875.1"/>
    </source>
</evidence>
<dbReference type="EMBL" id="JBHGCJ010000003">
    <property type="protein sequence ID" value="MFG6108875.1"/>
    <property type="molecule type" value="Genomic_DNA"/>
</dbReference>
<protein>
    <submittedName>
        <fullName evidence="2">Uncharacterized protein</fullName>
    </submittedName>
</protein>
<name>A0ABW7CV96_9GAMM</name>
<feature type="signal peptide" evidence="1">
    <location>
        <begin position="1"/>
        <end position="25"/>
    </location>
</feature>